<evidence type="ECO:0000313" key="3">
    <source>
        <dbReference type="EMBL" id="MDF1611656.1"/>
    </source>
</evidence>
<gene>
    <name evidence="3" type="ORF">P0M35_05815</name>
</gene>
<evidence type="ECO:0000313" key="4">
    <source>
        <dbReference type="Proteomes" id="UP001221302"/>
    </source>
</evidence>
<dbReference type="PANTHER" id="PTHR43157">
    <property type="entry name" value="PHOSPHATIDYLINOSITOL-GLYCAN BIOSYNTHESIS CLASS F PROTEIN-RELATED"/>
    <property type="match status" value="1"/>
</dbReference>
<name>A0AAE3TCP8_9BACT</name>
<reference evidence="3" key="1">
    <citation type="submission" date="2023-03" db="EMBL/GenBank/DDBJ databases">
        <title>Stygiobacter electus gen. nov., sp. nov., facultatively anaerobic thermotolerant bacterium of the class Ignavibacteria from a well of Yessentuki mineral water deposit.</title>
        <authorList>
            <person name="Podosokorskaya O.A."/>
            <person name="Elcheninov A.G."/>
            <person name="Petrova N.F."/>
            <person name="Zavarzina D.G."/>
            <person name="Kublanov I.V."/>
            <person name="Merkel A.Y."/>
        </authorList>
    </citation>
    <scope>NUCLEOTIDE SEQUENCE</scope>
    <source>
        <strain evidence="3">09-Me</strain>
    </source>
</reference>
<evidence type="ECO:0000256" key="2">
    <source>
        <dbReference type="RuleBase" id="RU000363"/>
    </source>
</evidence>
<keyword evidence="1" id="KW-0560">Oxidoreductase</keyword>
<keyword evidence="4" id="KW-1185">Reference proteome</keyword>
<organism evidence="3 4">
    <name type="scientific">Stygiobacter electus</name>
    <dbReference type="NCBI Taxonomy" id="3032292"/>
    <lineage>
        <taxon>Bacteria</taxon>
        <taxon>Pseudomonadati</taxon>
        <taxon>Ignavibacteriota</taxon>
        <taxon>Ignavibacteria</taxon>
        <taxon>Ignavibacteriales</taxon>
        <taxon>Melioribacteraceae</taxon>
        <taxon>Stygiobacter</taxon>
    </lineage>
</organism>
<dbReference type="Pfam" id="PF00106">
    <property type="entry name" value="adh_short"/>
    <property type="match status" value="1"/>
</dbReference>
<dbReference type="PRINTS" id="PR00080">
    <property type="entry name" value="SDRFAMILY"/>
</dbReference>
<protein>
    <submittedName>
        <fullName evidence="3">SDR family oxidoreductase</fullName>
    </submittedName>
</protein>
<sequence>MGKIILITGSTDGIGKQTAIELSAKGFHVLIHGRNGERVEKTVDEIKSLYSNNVDGFVSDFSSLNEVKNFAEGIKNKFEKIDVLINNAGVYMNKKVLTKDGYETTFQVNHLSHFLLTNLLIDLIKKSNDGRIINVSSIAHQNSQLDWENLNAEKFYEAYYAYALSKLANILFTKELNRKLNGSTVTTYSLHPGVISTKLLMQGFNITGASLQKGAETSIYLATSDNIQKYSGEYFVDKQISQSHSITYDKKVCEKFWDLSFEMVKNFLF</sequence>
<dbReference type="Proteomes" id="UP001221302">
    <property type="component" value="Unassembled WGS sequence"/>
</dbReference>
<dbReference type="InterPro" id="IPR002347">
    <property type="entry name" value="SDR_fam"/>
</dbReference>
<accession>A0AAE3TCP8</accession>
<dbReference type="RefSeq" id="WP_321535423.1">
    <property type="nucleotide sequence ID" value="NZ_JARGDL010000005.1"/>
</dbReference>
<dbReference type="GO" id="GO:0016491">
    <property type="term" value="F:oxidoreductase activity"/>
    <property type="evidence" value="ECO:0007669"/>
    <property type="project" value="UniProtKB-KW"/>
</dbReference>
<dbReference type="PANTHER" id="PTHR43157:SF31">
    <property type="entry name" value="PHOSPHATIDYLINOSITOL-GLYCAN BIOSYNTHESIS CLASS F PROTEIN"/>
    <property type="match status" value="1"/>
</dbReference>
<dbReference type="PRINTS" id="PR00081">
    <property type="entry name" value="GDHRDH"/>
</dbReference>
<proteinExistence type="inferred from homology"/>
<dbReference type="EMBL" id="JARGDL010000005">
    <property type="protein sequence ID" value="MDF1611656.1"/>
    <property type="molecule type" value="Genomic_DNA"/>
</dbReference>
<comment type="caution">
    <text evidence="3">The sequence shown here is derived from an EMBL/GenBank/DDBJ whole genome shotgun (WGS) entry which is preliminary data.</text>
</comment>
<dbReference type="AlphaFoldDB" id="A0AAE3TCP8"/>
<dbReference type="SUPFAM" id="SSF51735">
    <property type="entry name" value="NAD(P)-binding Rossmann-fold domains"/>
    <property type="match status" value="1"/>
</dbReference>
<evidence type="ECO:0000256" key="1">
    <source>
        <dbReference type="ARBA" id="ARBA00023002"/>
    </source>
</evidence>
<comment type="similarity">
    <text evidence="2">Belongs to the short-chain dehydrogenases/reductases (SDR) family.</text>
</comment>
<dbReference type="Gene3D" id="3.40.50.720">
    <property type="entry name" value="NAD(P)-binding Rossmann-like Domain"/>
    <property type="match status" value="1"/>
</dbReference>
<dbReference type="InterPro" id="IPR036291">
    <property type="entry name" value="NAD(P)-bd_dom_sf"/>
</dbReference>
<dbReference type="CDD" id="cd05327">
    <property type="entry name" value="retinol-DH_like_SDR_c_like"/>
    <property type="match status" value="1"/>
</dbReference>